<sequence>MKFLATVALIATGVAALENGIMLSETYGGPHGSEFSDMYFVSPGQVVKSITIRTGERVNGVGINFVDPLGKPHIVYHGSYRGDNNTLTLRKDEYVTSIEAHWGEYHSHTRVRFIEFKTSADNTISGGTRATKIGKESAIEGYQLGGFFGTDGEELDSVGVIWTSITPVPTPWPTPVTTPVA</sequence>
<organism evidence="3 4">
    <name type="scientific">Phytophthora fragariae</name>
    <dbReference type="NCBI Taxonomy" id="53985"/>
    <lineage>
        <taxon>Eukaryota</taxon>
        <taxon>Sar</taxon>
        <taxon>Stramenopiles</taxon>
        <taxon>Oomycota</taxon>
        <taxon>Peronosporomycetes</taxon>
        <taxon>Peronosporales</taxon>
        <taxon>Peronosporaceae</taxon>
        <taxon>Phytophthora</taxon>
    </lineage>
</organism>
<dbReference type="AlphaFoldDB" id="A0A6G0M9H0"/>
<dbReference type="SMART" id="SM00915">
    <property type="entry name" value="Jacalin"/>
    <property type="match status" value="1"/>
</dbReference>
<gene>
    <name evidence="3" type="ORF">PF004_g31531</name>
</gene>
<dbReference type="PROSITE" id="PS51752">
    <property type="entry name" value="JACALIN_LECTIN"/>
    <property type="match status" value="1"/>
</dbReference>
<dbReference type="SUPFAM" id="SSF51101">
    <property type="entry name" value="Mannose-binding lectins"/>
    <property type="match status" value="1"/>
</dbReference>
<dbReference type="Pfam" id="PF01419">
    <property type="entry name" value="Jacalin"/>
    <property type="match status" value="1"/>
</dbReference>
<dbReference type="InterPro" id="IPR001229">
    <property type="entry name" value="Jacalin-like_lectin_dom"/>
</dbReference>
<accession>A0A6G0M9H0</accession>
<evidence type="ECO:0000259" key="2">
    <source>
        <dbReference type="PROSITE" id="PS51752"/>
    </source>
</evidence>
<dbReference type="EMBL" id="QXGC01007991">
    <property type="protein sequence ID" value="KAE9159464.1"/>
    <property type="molecule type" value="Genomic_DNA"/>
</dbReference>
<keyword evidence="1" id="KW-0732">Signal</keyword>
<dbReference type="Gene3D" id="2.100.10.30">
    <property type="entry name" value="Jacalin-like lectin domain"/>
    <property type="match status" value="1"/>
</dbReference>
<dbReference type="PANTHER" id="PTHR46506">
    <property type="entry name" value="OS05G0143600 PROTEIN"/>
    <property type="match status" value="1"/>
</dbReference>
<name>A0A6G0M9H0_9STRA</name>
<protein>
    <recommendedName>
        <fullName evidence="2">Jacalin-type lectin domain-containing protein</fullName>
    </recommendedName>
</protein>
<evidence type="ECO:0000313" key="3">
    <source>
        <dbReference type="EMBL" id="KAE9159464.1"/>
    </source>
</evidence>
<comment type="caution">
    <text evidence="3">The sequence shown here is derived from an EMBL/GenBank/DDBJ whole genome shotgun (WGS) entry which is preliminary data.</text>
</comment>
<evidence type="ECO:0000313" key="4">
    <source>
        <dbReference type="Proteomes" id="UP000476176"/>
    </source>
</evidence>
<reference evidence="3 4" key="1">
    <citation type="submission" date="2018-09" db="EMBL/GenBank/DDBJ databases">
        <title>Genomic investigation of the strawberry pathogen Phytophthora fragariae indicates pathogenicity is determined by transcriptional variation in three key races.</title>
        <authorList>
            <person name="Adams T.M."/>
            <person name="Armitage A.D."/>
            <person name="Sobczyk M.K."/>
            <person name="Bates H.J."/>
            <person name="Dunwell J.M."/>
            <person name="Nellist C.F."/>
            <person name="Harrison R.J."/>
        </authorList>
    </citation>
    <scope>NUCLEOTIDE SEQUENCE [LARGE SCALE GENOMIC DNA]</scope>
    <source>
        <strain evidence="3 4">BC-23</strain>
    </source>
</reference>
<evidence type="ECO:0000256" key="1">
    <source>
        <dbReference type="SAM" id="SignalP"/>
    </source>
</evidence>
<dbReference type="Proteomes" id="UP000476176">
    <property type="component" value="Unassembled WGS sequence"/>
</dbReference>
<feature type="signal peptide" evidence="1">
    <location>
        <begin position="1"/>
        <end position="16"/>
    </location>
</feature>
<proteinExistence type="predicted"/>
<feature type="domain" description="Jacalin-type lectin" evidence="2">
    <location>
        <begin position="21"/>
        <end position="164"/>
    </location>
</feature>
<dbReference type="InterPro" id="IPR036404">
    <property type="entry name" value="Jacalin-like_lectin_dom_sf"/>
</dbReference>
<feature type="chain" id="PRO_5026162648" description="Jacalin-type lectin domain-containing protein" evidence="1">
    <location>
        <begin position="17"/>
        <end position="181"/>
    </location>
</feature>